<evidence type="ECO:0000256" key="5">
    <source>
        <dbReference type="ARBA" id="ARBA00011738"/>
    </source>
</evidence>
<evidence type="ECO:0000256" key="10">
    <source>
        <dbReference type="ARBA" id="ARBA00022777"/>
    </source>
</evidence>
<evidence type="ECO:0000256" key="6">
    <source>
        <dbReference type="ARBA" id="ARBA00012102"/>
    </source>
</evidence>
<dbReference type="GO" id="GO:0005524">
    <property type="term" value="F:ATP binding"/>
    <property type="evidence" value="ECO:0007669"/>
    <property type="project" value="UniProtKB-UniRule"/>
</dbReference>
<comment type="subcellular location">
    <subcellularLocation>
        <location evidence="3 16">Cytoplasm</location>
    </subcellularLocation>
</comment>
<feature type="binding site" evidence="16">
    <location>
        <position position="120"/>
    </location>
    <ligand>
        <name>ATP</name>
        <dbReference type="ChEBI" id="CHEBI:30616"/>
    </ligand>
</feature>
<organism evidence="17 18">
    <name type="scientific">Planktosalinus lacus</name>
    <dbReference type="NCBI Taxonomy" id="1526573"/>
    <lineage>
        <taxon>Bacteria</taxon>
        <taxon>Pseudomonadati</taxon>
        <taxon>Bacteroidota</taxon>
        <taxon>Flavobacteriia</taxon>
        <taxon>Flavobacteriales</taxon>
        <taxon>Flavobacteriaceae</taxon>
        <taxon>Planktosalinus</taxon>
    </lineage>
</organism>
<dbReference type="GO" id="GO:0005737">
    <property type="term" value="C:cytoplasm"/>
    <property type="evidence" value="ECO:0007669"/>
    <property type="project" value="UniProtKB-SubCell"/>
</dbReference>
<evidence type="ECO:0000256" key="2">
    <source>
        <dbReference type="ARBA" id="ARBA00001958"/>
    </source>
</evidence>
<keyword evidence="11 16" id="KW-0067">ATP-binding</keyword>
<evidence type="ECO:0000256" key="13">
    <source>
        <dbReference type="ARBA" id="ARBA00022993"/>
    </source>
</evidence>
<dbReference type="HAMAP" id="MF_01274">
    <property type="entry name" value="Pantothen_kinase_3"/>
    <property type="match status" value="1"/>
</dbReference>
<feature type="binding site" evidence="16">
    <location>
        <position position="172"/>
    </location>
    <ligand>
        <name>substrate</name>
    </ligand>
</feature>
<keyword evidence="9 16" id="KW-0547">Nucleotide-binding</keyword>
<evidence type="ECO:0000256" key="1">
    <source>
        <dbReference type="ARBA" id="ARBA00001206"/>
    </source>
</evidence>
<dbReference type="EC" id="2.7.1.33" evidence="6 16"/>
<dbReference type="Gene3D" id="3.30.420.40">
    <property type="match status" value="2"/>
</dbReference>
<reference evidence="17" key="1">
    <citation type="journal article" date="2014" name="Int. J. Syst. Evol. Microbiol.">
        <title>Complete genome sequence of Corynebacterium casei LMG S-19264T (=DSM 44701T), isolated from a smear-ripened cheese.</title>
        <authorList>
            <consortium name="US DOE Joint Genome Institute (JGI-PGF)"/>
            <person name="Walter F."/>
            <person name="Albersmeier A."/>
            <person name="Kalinowski J."/>
            <person name="Ruckert C."/>
        </authorList>
    </citation>
    <scope>NUCLEOTIDE SEQUENCE</scope>
    <source>
        <strain evidence="17">CGMCC 1.12924</strain>
    </source>
</reference>
<dbReference type="UniPathway" id="UPA00241">
    <property type="reaction ID" value="UER00352"/>
</dbReference>
<evidence type="ECO:0000256" key="4">
    <source>
        <dbReference type="ARBA" id="ARBA00005225"/>
    </source>
</evidence>
<keyword evidence="12 16" id="KW-0630">Potassium</keyword>
<evidence type="ECO:0000256" key="16">
    <source>
        <dbReference type="HAMAP-Rule" id="MF_01274"/>
    </source>
</evidence>
<comment type="catalytic activity">
    <reaction evidence="1 16">
        <text>(R)-pantothenate + ATP = (R)-4'-phosphopantothenate + ADP + H(+)</text>
        <dbReference type="Rhea" id="RHEA:16373"/>
        <dbReference type="ChEBI" id="CHEBI:10986"/>
        <dbReference type="ChEBI" id="CHEBI:15378"/>
        <dbReference type="ChEBI" id="CHEBI:29032"/>
        <dbReference type="ChEBI" id="CHEBI:30616"/>
        <dbReference type="ChEBI" id="CHEBI:456216"/>
        <dbReference type="EC" id="2.7.1.33"/>
    </reaction>
</comment>
<evidence type="ECO:0000256" key="12">
    <source>
        <dbReference type="ARBA" id="ARBA00022958"/>
    </source>
</evidence>
<comment type="similarity">
    <text evidence="14 16">Belongs to the type III pantothenate kinase family.</text>
</comment>
<proteinExistence type="inferred from homology"/>
<keyword evidence="18" id="KW-1185">Reference proteome</keyword>
<dbReference type="GO" id="GO:0046872">
    <property type="term" value="F:metal ion binding"/>
    <property type="evidence" value="ECO:0007669"/>
    <property type="project" value="UniProtKB-KW"/>
</dbReference>
<comment type="pathway">
    <text evidence="4 16">Cofactor biosynthesis; coenzyme A biosynthesis; CoA from (R)-pantothenate: step 1/5.</text>
</comment>
<evidence type="ECO:0000256" key="9">
    <source>
        <dbReference type="ARBA" id="ARBA00022741"/>
    </source>
</evidence>
<evidence type="ECO:0000256" key="11">
    <source>
        <dbReference type="ARBA" id="ARBA00022840"/>
    </source>
</evidence>
<dbReference type="EMBL" id="BMGK01000004">
    <property type="protein sequence ID" value="GGD89937.1"/>
    <property type="molecule type" value="Genomic_DNA"/>
</dbReference>
<comment type="cofactor">
    <cofactor evidence="16">
        <name>NH4(+)</name>
        <dbReference type="ChEBI" id="CHEBI:28938"/>
    </cofactor>
    <cofactor evidence="16">
        <name>K(+)</name>
        <dbReference type="ChEBI" id="CHEBI:29103"/>
    </cofactor>
    <text evidence="16">A monovalent cation. Ammonium or potassium.</text>
</comment>
<dbReference type="GO" id="GO:0015937">
    <property type="term" value="P:coenzyme A biosynthetic process"/>
    <property type="evidence" value="ECO:0007669"/>
    <property type="project" value="UniProtKB-UniRule"/>
</dbReference>
<feature type="active site" description="Proton acceptor" evidence="16">
    <location>
        <position position="96"/>
    </location>
</feature>
<dbReference type="NCBIfam" id="TIGR00671">
    <property type="entry name" value="baf"/>
    <property type="match status" value="1"/>
</dbReference>
<feature type="binding site" evidence="16">
    <location>
        <position position="117"/>
    </location>
    <ligand>
        <name>K(+)</name>
        <dbReference type="ChEBI" id="CHEBI:29103"/>
    </ligand>
</feature>
<reference evidence="17" key="2">
    <citation type="submission" date="2020-09" db="EMBL/GenBank/DDBJ databases">
        <authorList>
            <person name="Sun Q."/>
            <person name="Zhou Y."/>
        </authorList>
    </citation>
    <scope>NUCLEOTIDE SEQUENCE</scope>
    <source>
        <strain evidence="17">CGMCC 1.12924</strain>
    </source>
</reference>
<dbReference type="PANTHER" id="PTHR34265">
    <property type="entry name" value="TYPE III PANTOTHENATE KINASE"/>
    <property type="match status" value="1"/>
</dbReference>
<keyword evidence="7 16" id="KW-0963">Cytoplasm</keyword>
<dbReference type="PANTHER" id="PTHR34265:SF1">
    <property type="entry name" value="TYPE III PANTOTHENATE KINASE"/>
    <property type="match status" value="1"/>
</dbReference>
<keyword evidence="8 16" id="KW-0808">Transferase</keyword>
<comment type="function">
    <text evidence="16">Catalyzes the phosphorylation of pantothenate (Pan), the first step in CoA biosynthesis.</text>
</comment>
<comment type="cofactor">
    <cofactor evidence="2">
        <name>K(+)</name>
        <dbReference type="ChEBI" id="CHEBI:29103"/>
    </cofactor>
</comment>
<dbReference type="InterPro" id="IPR043129">
    <property type="entry name" value="ATPase_NBD"/>
</dbReference>
<feature type="binding site" evidence="16">
    <location>
        <begin position="6"/>
        <end position="13"/>
    </location>
    <ligand>
        <name>ATP</name>
        <dbReference type="ChEBI" id="CHEBI:30616"/>
    </ligand>
</feature>
<dbReference type="SUPFAM" id="SSF53067">
    <property type="entry name" value="Actin-like ATPase domain"/>
    <property type="match status" value="2"/>
</dbReference>
<accession>A0A8J2VA18</accession>
<dbReference type="Proteomes" id="UP000652231">
    <property type="component" value="Unassembled WGS sequence"/>
</dbReference>
<evidence type="ECO:0000313" key="17">
    <source>
        <dbReference type="EMBL" id="GGD89937.1"/>
    </source>
</evidence>
<evidence type="ECO:0000256" key="8">
    <source>
        <dbReference type="ARBA" id="ARBA00022679"/>
    </source>
</evidence>
<evidence type="ECO:0000313" key="18">
    <source>
        <dbReference type="Proteomes" id="UP000652231"/>
    </source>
</evidence>
<dbReference type="GO" id="GO:0004594">
    <property type="term" value="F:pantothenate kinase activity"/>
    <property type="evidence" value="ECO:0007669"/>
    <property type="project" value="UniProtKB-UniRule"/>
</dbReference>
<evidence type="ECO:0000256" key="14">
    <source>
        <dbReference type="ARBA" id="ARBA00038036"/>
    </source>
</evidence>
<dbReference type="Pfam" id="PF03309">
    <property type="entry name" value="Pan_kinase"/>
    <property type="match status" value="1"/>
</dbReference>
<keyword evidence="16" id="KW-0479">Metal-binding</keyword>
<gene>
    <name evidence="16 17" type="primary">coaX</name>
    <name evidence="17" type="ORF">GCM10011312_12260</name>
</gene>
<name>A0A8J2VA18_9FLAO</name>
<dbReference type="CDD" id="cd24015">
    <property type="entry name" value="ASKHA_NBD_PanK-III"/>
    <property type="match status" value="1"/>
</dbReference>
<evidence type="ECO:0000256" key="3">
    <source>
        <dbReference type="ARBA" id="ARBA00004496"/>
    </source>
</evidence>
<keyword evidence="13 16" id="KW-0173">Coenzyme A biosynthesis</keyword>
<dbReference type="AlphaFoldDB" id="A0A8J2VA18"/>
<dbReference type="NCBIfam" id="NF009853">
    <property type="entry name" value="PRK13320.1-5"/>
    <property type="match status" value="1"/>
</dbReference>
<keyword evidence="10 16" id="KW-0418">Kinase</keyword>
<feature type="binding site" evidence="16">
    <location>
        <begin position="94"/>
        <end position="97"/>
    </location>
    <ligand>
        <name>substrate</name>
    </ligand>
</feature>
<protein>
    <recommendedName>
        <fullName evidence="15 16">Type III pantothenate kinase</fullName>
        <ecNumber evidence="6 16">2.7.1.33</ecNumber>
    </recommendedName>
    <alternativeName>
        <fullName evidence="16">PanK-III</fullName>
    </alternativeName>
    <alternativeName>
        <fullName evidence="16">Pantothenic acid kinase</fullName>
    </alternativeName>
</protein>
<evidence type="ECO:0000256" key="7">
    <source>
        <dbReference type="ARBA" id="ARBA00022490"/>
    </source>
</evidence>
<comment type="caution">
    <text evidence="17">The sequence shown here is derived from an EMBL/GenBank/DDBJ whole genome shotgun (WGS) entry which is preliminary data.</text>
</comment>
<feature type="binding site" evidence="16">
    <location>
        <position position="87"/>
    </location>
    <ligand>
        <name>substrate</name>
    </ligand>
</feature>
<dbReference type="InterPro" id="IPR004619">
    <property type="entry name" value="Type_III_PanK"/>
</dbReference>
<evidence type="ECO:0000256" key="15">
    <source>
        <dbReference type="ARBA" id="ARBA00040883"/>
    </source>
</evidence>
<dbReference type="RefSeq" id="WP_188440589.1">
    <property type="nucleotide sequence ID" value="NZ_BMGK01000004.1"/>
</dbReference>
<sequence>MNLVVDVGNTLVKMAVFSGKTIVYKKIVVKNDFDKTLDLVLEEFSEVRKAILSVVGSFSEKSTSRINKHFQTIYFTPESKMPFLNEYTTPKSLGVDRLALVSAAFDQFPGKNCLVIDMGTCVTYDFINSEGHYKGGAISPGINMRYKALNAFTERLPLLDVNAPENIIGNSTQTSIHSGVVFGISFEIDGVISQYKQENKDLTVILTGGNAHFLRDRLKNSIFANSNFLLEGLNFLLEYNQTA</sequence>
<comment type="subunit">
    <text evidence="5 16">Homodimer.</text>
</comment>